<reference evidence="1 2" key="1">
    <citation type="submission" date="2015-12" db="EMBL/GenBank/DDBJ databases">
        <title>Dictyostelia acquired genes for synthesis and detection of signals that induce cell-type specialization by lateral gene transfer from prokaryotes.</title>
        <authorList>
            <person name="Gloeckner G."/>
            <person name="Schaap P."/>
        </authorList>
    </citation>
    <scope>NUCLEOTIDE SEQUENCE [LARGE SCALE GENOMIC DNA]</scope>
    <source>
        <strain evidence="1 2">TK</strain>
    </source>
</reference>
<dbReference type="Proteomes" id="UP000076078">
    <property type="component" value="Unassembled WGS sequence"/>
</dbReference>
<keyword evidence="2" id="KW-1185">Reference proteome</keyword>
<comment type="caution">
    <text evidence="1">The sequence shown here is derived from an EMBL/GenBank/DDBJ whole genome shotgun (WGS) entry which is preliminary data.</text>
</comment>
<proteinExistence type="predicted"/>
<accession>A0A151Z614</accession>
<protein>
    <submittedName>
        <fullName evidence="1">Uncharacterized protein</fullName>
    </submittedName>
</protein>
<dbReference type="AlphaFoldDB" id="A0A151Z614"/>
<dbReference type="SUPFAM" id="SSF52047">
    <property type="entry name" value="RNI-like"/>
    <property type="match status" value="1"/>
</dbReference>
<sequence length="564" mass="65141">MFPNYLYKSILEYLILYNIQHNPKGYDNLLCIIRLVNHTWKDKILPTIDISSSFHLDETVASKSIKLGIKCNIDLNLLSKEYDKDVHDKLLDCVTTLHYNLQHNSPIRILQFKNLKKLSIKTDTHSIPKLNEYKYATIFHTLEYLSIAYRSSNYHDFQFDISKTLDKFLTNTPKSNLKTLKVHSDRSSFVGGIESFSKIKSIINIEMQNIRIYFDSLCELLITSNIQSLNLNKVNCIDRKNEISIQNGTVPFFELISQNKTIKSLSLIDSITKYDYTLTSTLLVNLLNENKVLEEFKFTGFSCALKDNPPLFNNTLKILDLEKNSFTDIHGFSIHEMWCDKSGLTKLILPTLDHDNIFQSIKTFHLSNLTKLTLTEYFRYDNNLCEIILANPPSLKILKVEHHNTNAFLEALKSNTNLTSLSIHNQSGKQLKRFLKLNHPTITKYKVEFTDVSVLDIAPVLGKCQYLTNLKLSNSGTYMKPYCTPISYLKSIETILNTNSLINILKLPPPYYPPEEQLLDSDIHKKLFNDLIKKNYVNLYYLNITTNPEPLITEILSSYSIRSN</sequence>
<evidence type="ECO:0000313" key="2">
    <source>
        <dbReference type="Proteomes" id="UP000076078"/>
    </source>
</evidence>
<dbReference type="Gene3D" id="3.80.10.10">
    <property type="entry name" value="Ribonuclease Inhibitor"/>
    <property type="match status" value="1"/>
</dbReference>
<organism evidence="1 2">
    <name type="scientific">Tieghemostelium lacteum</name>
    <name type="common">Slime mold</name>
    <name type="synonym">Dictyostelium lacteum</name>
    <dbReference type="NCBI Taxonomy" id="361077"/>
    <lineage>
        <taxon>Eukaryota</taxon>
        <taxon>Amoebozoa</taxon>
        <taxon>Evosea</taxon>
        <taxon>Eumycetozoa</taxon>
        <taxon>Dictyostelia</taxon>
        <taxon>Dictyosteliales</taxon>
        <taxon>Raperosteliaceae</taxon>
        <taxon>Tieghemostelium</taxon>
    </lineage>
</organism>
<evidence type="ECO:0000313" key="1">
    <source>
        <dbReference type="EMBL" id="KYQ89402.1"/>
    </source>
</evidence>
<dbReference type="InterPro" id="IPR032675">
    <property type="entry name" value="LRR_dom_sf"/>
</dbReference>
<name>A0A151Z614_TIELA</name>
<dbReference type="InParanoid" id="A0A151Z614"/>
<dbReference type="EMBL" id="LODT01000041">
    <property type="protein sequence ID" value="KYQ89402.1"/>
    <property type="molecule type" value="Genomic_DNA"/>
</dbReference>
<gene>
    <name evidence="1" type="ORF">DLAC_10063</name>
</gene>